<dbReference type="HOGENOM" id="CLU_2978787_0_0_1"/>
<proteinExistence type="predicted"/>
<keyword evidence="1" id="KW-0812">Transmembrane</keyword>
<organism evidence="2 3">
    <name type="scientific">Cochliobolus carbonum (strain 26-R-13)</name>
    <name type="common">Maize leaf spot fungus</name>
    <name type="synonym">Bipolaris zeicola</name>
    <dbReference type="NCBI Taxonomy" id="930089"/>
    <lineage>
        <taxon>Eukaryota</taxon>
        <taxon>Fungi</taxon>
        <taxon>Dikarya</taxon>
        <taxon>Ascomycota</taxon>
        <taxon>Pezizomycotina</taxon>
        <taxon>Dothideomycetes</taxon>
        <taxon>Pleosporomycetidae</taxon>
        <taxon>Pleosporales</taxon>
        <taxon>Pleosporineae</taxon>
        <taxon>Pleosporaceae</taxon>
        <taxon>Bipolaris</taxon>
    </lineage>
</organism>
<reference evidence="2 3" key="1">
    <citation type="journal article" date="2013" name="PLoS Genet.">
        <title>Comparative genome structure, secondary metabolite, and effector coding capacity across Cochliobolus pathogens.</title>
        <authorList>
            <person name="Condon B.J."/>
            <person name="Leng Y."/>
            <person name="Wu D."/>
            <person name="Bushley K.E."/>
            <person name="Ohm R.A."/>
            <person name="Otillar R."/>
            <person name="Martin J."/>
            <person name="Schackwitz W."/>
            <person name="Grimwood J."/>
            <person name="MohdZainudin N."/>
            <person name="Xue C."/>
            <person name="Wang R."/>
            <person name="Manning V.A."/>
            <person name="Dhillon B."/>
            <person name="Tu Z.J."/>
            <person name="Steffenson B.J."/>
            <person name="Salamov A."/>
            <person name="Sun H."/>
            <person name="Lowry S."/>
            <person name="LaButti K."/>
            <person name="Han J."/>
            <person name="Copeland A."/>
            <person name="Lindquist E."/>
            <person name="Barry K."/>
            <person name="Schmutz J."/>
            <person name="Baker S.E."/>
            <person name="Ciuffetti L.M."/>
            <person name="Grigoriev I.V."/>
            <person name="Zhong S."/>
            <person name="Turgeon B.G."/>
        </authorList>
    </citation>
    <scope>NUCLEOTIDE SEQUENCE [LARGE SCALE GENOMIC DNA]</scope>
    <source>
        <strain evidence="2 3">26-R-13</strain>
    </source>
</reference>
<sequence length="58" mass="6357">MSLYRDEWQGIDGIYINAVIWPYACTLSGVATLAQATLVLPDALGLVRGLRRFGAFRG</sequence>
<feature type="transmembrane region" description="Helical" evidence="1">
    <location>
        <begin position="20"/>
        <end position="47"/>
    </location>
</feature>
<gene>
    <name evidence="2" type="ORF">COCCADRAFT_97097</name>
</gene>
<dbReference type="KEGG" id="bze:COCCADRAFT_97097"/>
<evidence type="ECO:0000313" key="2">
    <source>
        <dbReference type="EMBL" id="EUC33068.1"/>
    </source>
</evidence>
<evidence type="ECO:0000313" key="3">
    <source>
        <dbReference type="Proteomes" id="UP000053841"/>
    </source>
</evidence>
<keyword evidence="1" id="KW-1133">Transmembrane helix</keyword>
<keyword evidence="1" id="KW-0472">Membrane</keyword>
<evidence type="ECO:0000256" key="1">
    <source>
        <dbReference type="SAM" id="Phobius"/>
    </source>
</evidence>
<dbReference type="EMBL" id="KI964618">
    <property type="protein sequence ID" value="EUC33068.1"/>
    <property type="molecule type" value="Genomic_DNA"/>
</dbReference>
<dbReference type="AlphaFoldDB" id="W6Y503"/>
<protein>
    <submittedName>
        <fullName evidence="2">Uncharacterized protein</fullName>
    </submittedName>
</protein>
<accession>W6Y503</accession>
<keyword evidence="3" id="KW-1185">Reference proteome</keyword>
<name>W6Y503_COCC2</name>
<dbReference type="Proteomes" id="UP000053841">
    <property type="component" value="Unassembled WGS sequence"/>
</dbReference>
<dbReference type="GeneID" id="19154304"/>
<dbReference type="RefSeq" id="XP_007712648.1">
    <property type="nucleotide sequence ID" value="XM_007714458.1"/>
</dbReference>